<dbReference type="SUPFAM" id="SSF52540">
    <property type="entry name" value="P-loop containing nucleoside triphosphate hydrolases"/>
    <property type="match status" value="1"/>
</dbReference>
<dbReference type="InterPro" id="IPR003593">
    <property type="entry name" value="AAA+_ATPase"/>
</dbReference>
<dbReference type="InterPro" id="IPR003439">
    <property type="entry name" value="ABC_transporter-like_ATP-bd"/>
</dbReference>
<keyword evidence="4 7" id="KW-0067">ATP-binding</keyword>
<dbReference type="CDD" id="cd03230">
    <property type="entry name" value="ABC_DR_subfamily_A"/>
    <property type="match status" value="1"/>
</dbReference>
<evidence type="ECO:0000259" key="6">
    <source>
        <dbReference type="PROSITE" id="PS50893"/>
    </source>
</evidence>
<protein>
    <submittedName>
        <fullName evidence="7">ABC transporter ATP-binding protein</fullName>
    </submittedName>
</protein>
<feature type="domain" description="ABC transporter" evidence="6">
    <location>
        <begin position="10"/>
        <end position="233"/>
    </location>
</feature>
<evidence type="ECO:0000256" key="2">
    <source>
        <dbReference type="ARBA" id="ARBA00022448"/>
    </source>
</evidence>
<dbReference type="Gene3D" id="3.40.50.300">
    <property type="entry name" value="P-loop containing nucleotide triphosphate hydrolases"/>
    <property type="match status" value="1"/>
</dbReference>
<sequence>MTTSASVPAIAIESVTKRFGSVTAVENVSLEIHPGEVLALLGPNGAGKTTLLDMVLGFAEPNSGSIRTSGDLPKRAASNGHVGAVLQDGGLLEDLSVAETVKMVAACHYWNAPVSDVMQRAGVADFATRKVKKCSGGQKQRLRFALALLTDPQLLILDEPTAGLDASARREFWDTMHAEAARGRTIVFATHYLREADDYADRVVLMSQGHVIADGSVDDMTAGLQRKLSAQWISDSDPHRWATAAGLSPEQFEYDAKLQRIRITAADTDRIAEQLLAANLIRHLNIVQPGIEEAFFYLTEEPTSQEVVS</sequence>
<dbReference type="SMART" id="SM00382">
    <property type="entry name" value="AAA"/>
    <property type="match status" value="1"/>
</dbReference>
<dbReference type="PANTHER" id="PTHR42711">
    <property type="entry name" value="ABC TRANSPORTER ATP-BINDING PROTEIN"/>
    <property type="match status" value="1"/>
</dbReference>
<keyword evidence="8" id="KW-1185">Reference proteome</keyword>
<dbReference type="Proteomes" id="UP001501461">
    <property type="component" value="Unassembled WGS sequence"/>
</dbReference>
<keyword evidence="2" id="KW-0813">Transport</keyword>
<dbReference type="Pfam" id="PF00005">
    <property type="entry name" value="ABC_tran"/>
    <property type="match status" value="1"/>
</dbReference>
<proteinExistence type="predicted"/>
<organism evidence="7 8">
    <name type="scientific">Yaniella flava</name>
    <dbReference type="NCBI Taxonomy" id="287930"/>
    <lineage>
        <taxon>Bacteria</taxon>
        <taxon>Bacillati</taxon>
        <taxon>Actinomycetota</taxon>
        <taxon>Actinomycetes</taxon>
        <taxon>Micrococcales</taxon>
        <taxon>Micrococcaceae</taxon>
        <taxon>Yaniella</taxon>
    </lineage>
</organism>
<dbReference type="EMBL" id="BAAAMN010000061">
    <property type="protein sequence ID" value="GAA2045326.1"/>
    <property type="molecule type" value="Genomic_DNA"/>
</dbReference>
<keyword evidence="3" id="KW-0547">Nucleotide-binding</keyword>
<name>A0ABN2UYE8_9MICC</name>
<keyword evidence="5" id="KW-0046">Antibiotic resistance</keyword>
<evidence type="ECO:0000313" key="8">
    <source>
        <dbReference type="Proteomes" id="UP001501461"/>
    </source>
</evidence>
<dbReference type="PANTHER" id="PTHR42711:SF17">
    <property type="entry name" value="ABC TRANSPORTER ATP-BINDING PROTEIN"/>
    <property type="match status" value="1"/>
</dbReference>
<gene>
    <name evidence="7" type="ORF">GCM10009720_27750</name>
</gene>
<evidence type="ECO:0000256" key="4">
    <source>
        <dbReference type="ARBA" id="ARBA00022840"/>
    </source>
</evidence>
<dbReference type="InterPro" id="IPR050763">
    <property type="entry name" value="ABC_transporter_ATP-binding"/>
</dbReference>
<comment type="subcellular location">
    <subcellularLocation>
        <location evidence="1">Cell membrane</location>
        <topology evidence="1">Peripheral membrane protein</topology>
    </subcellularLocation>
</comment>
<evidence type="ECO:0000256" key="3">
    <source>
        <dbReference type="ARBA" id="ARBA00022741"/>
    </source>
</evidence>
<dbReference type="InterPro" id="IPR027417">
    <property type="entry name" value="P-loop_NTPase"/>
</dbReference>
<dbReference type="PROSITE" id="PS00211">
    <property type="entry name" value="ABC_TRANSPORTER_1"/>
    <property type="match status" value="1"/>
</dbReference>
<comment type="caution">
    <text evidence="7">The sequence shown here is derived from an EMBL/GenBank/DDBJ whole genome shotgun (WGS) entry which is preliminary data.</text>
</comment>
<dbReference type="GO" id="GO:0005524">
    <property type="term" value="F:ATP binding"/>
    <property type="evidence" value="ECO:0007669"/>
    <property type="project" value="UniProtKB-KW"/>
</dbReference>
<accession>A0ABN2UYE8</accession>
<evidence type="ECO:0000313" key="7">
    <source>
        <dbReference type="EMBL" id="GAA2045326.1"/>
    </source>
</evidence>
<evidence type="ECO:0000256" key="5">
    <source>
        <dbReference type="ARBA" id="ARBA00023251"/>
    </source>
</evidence>
<dbReference type="InterPro" id="IPR017871">
    <property type="entry name" value="ABC_transporter-like_CS"/>
</dbReference>
<evidence type="ECO:0000256" key="1">
    <source>
        <dbReference type="ARBA" id="ARBA00004202"/>
    </source>
</evidence>
<dbReference type="PROSITE" id="PS50893">
    <property type="entry name" value="ABC_TRANSPORTER_2"/>
    <property type="match status" value="1"/>
</dbReference>
<dbReference type="RefSeq" id="WP_343959799.1">
    <property type="nucleotide sequence ID" value="NZ_BAAAMN010000061.1"/>
</dbReference>
<reference evidence="7 8" key="1">
    <citation type="journal article" date="2019" name="Int. J. Syst. Evol. Microbiol.">
        <title>The Global Catalogue of Microorganisms (GCM) 10K type strain sequencing project: providing services to taxonomists for standard genome sequencing and annotation.</title>
        <authorList>
            <consortium name="The Broad Institute Genomics Platform"/>
            <consortium name="The Broad Institute Genome Sequencing Center for Infectious Disease"/>
            <person name="Wu L."/>
            <person name="Ma J."/>
        </authorList>
    </citation>
    <scope>NUCLEOTIDE SEQUENCE [LARGE SCALE GENOMIC DNA]</scope>
    <source>
        <strain evidence="7 8">JCM 13595</strain>
    </source>
</reference>